<evidence type="ECO:0000313" key="2">
    <source>
        <dbReference type="Proteomes" id="UP000748531"/>
    </source>
</evidence>
<proteinExistence type="predicted"/>
<gene>
    <name evidence="1" type="ORF">PHET_07483</name>
</gene>
<accession>A0A8J4SMZ6</accession>
<dbReference type="AlphaFoldDB" id="A0A8J4SMZ6"/>
<reference evidence="1" key="1">
    <citation type="submission" date="2019-05" db="EMBL/GenBank/DDBJ databases">
        <title>Annotation for the trematode Paragonimus heterotremus.</title>
        <authorList>
            <person name="Choi Y.-J."/>
        </authorList>
    </citation>
    <scope>NUCLEOTIDE SEQUENCE</scope>
    <source>
        <strain evidence="1">LC</strain>
    </source>
</reference>
<sequence>MMMWETCHILNIKKSRNIARHPGGYGLVEHTNRTLQNFLEAFLNLQNTRNLDTAPPRCLLAFRVTASTGHTPHFMASGREPRLASDTLLQLTTFSPH</sequence>
<dbReference type="Gene3D" id="3.30.420.10">
    <property type="entry name" value="Ribonuclease H-like superfamily/Ribonuclease H"/>
    <property type="match status" value="1"/>
</dbReference>
<dbReference type="OrthoDB" id="10062030at2759"/>
<evidence type="ECO:0000313" key="1">
    <source>
        <dbReference type="EMBL" id="KAF5399242.1"/>
    </source>
</evidence>
<evidence type="ECO:0008006" key="3">
    <source>
        <dbReference type="Google" id="ProtNLM"/>
    </source>
</evidence>
<dbReference type="InterPro" id="IPR036397">
    <property type="entry name" value="RNaseH_sf"/>
</dbReference>
<dbReference type="SUPFAM" id="SSF53098">
    <property type="entry name" value="Ribonuclease H-like"/>
    <property type="match status" value="1"/>
</dbReference>
<dbReference type="Proteomes" id="UP000748531">
    <property type="component" value="Unassembled WGS sequence"/>
</dbReference>
<organism evidence="1 2">
    <name type="scientific">Paragonimus heterotremus</name>
    <dbReference type="NCBI Taxonomy" id="100268"/>
    <lineage>
        <taxon>Eukaryota</taxon>
        <taxon>Metazoa</taxon>
        <taxon>Spiralia</taxon>
        <taxon>Lophotrochozoa</taxon>
        <taxon>Platyhelminthes</taxon>
        <taxon>Trematoda</taxon>
        <taxon>Digenea</taxon>
        <taxon>Plagiorchiida</taxon>
        <taxon>Troglotremata</taxon>
        <taxon>Troglotrematidae</taxon>
        <taxon>Paragonimus</taxon>
    </lineage>
</organism>
<dbReference type="GO" id="GO:0003676">
    <property type="term" value="F:nucleic acid binding"/>
    <property type="evidence" value="ECO:0007669"/>
    <property type="project" value="InterPro"/>
</dbReference>
<dbReference type="InterPro" id="IPR012337">
    <property type="entry name" value="RNaseH-like_sf"/>
</dbReference>
<name>A0A8J4SMZ6_9TREM</name>
<dbReference type="EMBL" id="LUCH01004220">
    <property type="protein sequence ID" value="KAF5399242.1"/>
    <property type="molecule type" value="Genomic_DNA"/>
</dbReference>
<keyword evidence="2" id="KW-1185">Reference proteome</keyword>
<protein>
    <recommendedName>
        <fullName evidence="3">Integrase catalytic domain-containing protein</fullName>
    </recommendedName>
</protein>
<comment type="caution">
    <text evidence="1">The sequence shown here is derived from an EMBL/GenBank/DDBJ whole genome shotgun (WGS) entry which is preliminary data.</text>
</comment>